<evidence type="ECO:0000313" key="1">
    <source>
        <dbReference type="EMBL" id="KGM48400.1"/>
    </source>
</evidence>
<dbReference type="Proteomes" id="UP000030004">
    <property type="component" value="Unassembled WGS sequence"/>
</dbReference>
<dbReference type="eggNOG" id="ENOG5032JYJ">
    <property type="taxonomic scope" value="Bacteria"/>
</dbReference>
<proteinExistence type="predicted"/>
<sequence>MQVAYLTLHTAPNRASDLASAVSDLGRQPIVTAGFVPQIGDSINRLYLLLRATTAAEIDAQVSEIMALSDVTQSGLHALSPVQERALTLLKADSAMYTNRWFHVRADGAAAFEADTQSAWDAFESGTESGVVGLWKKAELDGVVSYLLIARYADFATWEQSRFWNRPAAEQSDDWVEKFRRRREKMVDSSVIAMRCAMVTGTV</sequence>
<dbReference type="RefSeq" id="WP_043749141.1">
    <property type="nucleotide sequence ID" value="NZ_AQQX01000004.1"/>
</dbReference>
<accession>A0A0A0EDP3</accession>
<evidence type="ECO:0000313" key="2">
    <source>
        <dbReference type="Proteomes" id="UP000030004"/>
    </source>
</evidence>
<dbReference type="AlphaFoldDB" id="A0A0A0EDP3"/>
<comment type="caution">
    <text evidence="1">The sequence shown here is derived from an EMBL/GenBank/DDBJ whole genome shotgun (WGS) entry which is preliminary data.</text>
</comment>
<gene>
    <name evidence="1" type="ORF">ATO9_12205</name>
</gene>
<organism evidence="1 2">
    <name type="scientific">Pseudooceanicola atlanticus</name>
    <dbReference type="NCBI Taxonomy" id="1461694"/>
    <lineage>
        <taxon>Bacteria</taxon>
        <taxon>Pseudomonadati</taxon>
        <taxon>Pseudomonadota</taxon>
        <taxon>Alphaproteobacteria</taxon>
        <taxon>Rhodobacterales</taxon>
        <taxon>Paracoccaceae</taxon>
        <taxon>Pseudooceanicola</taxon>
    </lineage>
</organism>
<dbReference type="OrthoDB" id="7846683at2"/>
<keyword evidence="2" id="KW-1185">Reference proteome</keyword>
<name>A0A0A0EDP3_9RHOB</name>
<evidence type="ECO:0008006" key="3">
    <source>
        <dbReference type="Google" id="ProtNLM"/>
    </source>
</evidence>
<protein>
    <recommendedName>
        <fullName evidence="3">NIPSNAP domain-containing protein</fullName>
    </recommendedName>
</protein>
<reference evidence="1 2" key="1">
    <citation type="journal article" date="2015" name="Antonie Van Leeuwenhoek">
        <title>Pseudooceanicola atlanticus gen. nov. sp. nov., isolated from surface seawater of the Atlantic Ocean and reclassification of Oceanicola batsensis, Oceanicola marinus, Oceanicola nitratireducens, Oceanicola nanhaiensis, Oceanicola antarcticus and Oceanicola flagellatus, as Pseudooceanicola batsensis comb. nov., Pseudooceanicola marinus comb. nov., Pseudooceanicola nitratireducens comb. nov., Pseudooceanicola nanhaiensis comb. nov., Pseudooceanicola antarcticus comb. nov., and Pseudooceanicola flagellatus comb. nov.</title>
        <authorList>
            <person name="Lai Q."/>
            <person name="Li G."/>
            <person name="Liu X."/>
            <person name="Du Y."/>
            <person name="Sun F."/>
            <person name="Shao Z."/>
        </authorList>
    </citation>
    <scope>NUCLEOTIDE SEQUENCE [LARGE SCALE GENOMIC DNA]</scope>
    <source>
        <strain evidence="1 2">22II-s11g</strain>
    </source>
</reference>
<dbReference type="EMBL" id="AQQX01000004">
    <property type="protein sequence ID" value="KGM48400.1"/>
    <property type="molecule type" value="Genomic_DNA"/>
</dbReference>